<keyword evidence="3" id="KW-1185">Reference proteome</keyword>
<dbReference type="Pfam" id="PF06445">
    <property type="entry name" value="GyrI-like"/>
    <property type="match status" value="1"/>
</dbReference>
<dbReference type="InterPro" id="IPR011256">
    <property type="entry name" value="Reg_factor_effector_dom_sf"/>
</dbReference>
<name>A0ABU7V4R1_9MICO</name>
<evidence type="ECO:0000259" key="1">
    <source>
        <dbReference type="Pfam" id="PF06445"/>
    </source>
</evidence>
<reference evidence="2 3" key="1">
    <citation type="submission" date="2024-01" db="EMBL/GenBank/DDBJ databases">
        <title>the genome sequence of strain Microbacterium schleiferi NBRC 15075.</title>
        <authorList>
            <person name="Ding Y."/>
            <person name="Zhang G."/>
        </authorList>
    </citation>
    <scope>NUCLEOTIDE SEQUENCE [LARGE SCALE GENOMIC DNA]</scope>
    <source>
        <strain evidence="2 3">NBRC 15075</strain>
    </source>
</reference>
<feature type="domain" description="GyrI-like small molecule binding" evidence="1">
    <location>
        <begin position="21"/>
        <end position="201"/>
    </location>
</feature>
<sequence length="205" mass="22704">MKYDLKKDRKDLYAPTTHDFTRVTVPPMTYLAIDGHGDPNTSRAYADAVSALYASGYAVKFAFRARTGDDVVVGPLEGLWSSDDPSSFTARRKDAWDWTMLIPLPPAVTDADIRAGLETAARKKPELPIGRVSAVTIDEGVSLQILHVGSYDAEAPTLHRLHAELMPAQGLTFNGPHHEIYLSDPRRVAPEKLKTILRQPVREIE</sequence>
<comment type="caution">
    <text evidence="2">The sequence shown here is derived from an EMBL/GenBank/DDBJ whole genome shotgun (WGS) entry which is preliminary data.</text>
</comment>
<protein>
    <submittedName>
        <fullName evidence="2">GyrI-like domain-containing protein</fullName>
    </submittedName>
</protein>
<evidence type="ECO:0000313" key="3">
    <source>
        <dbReference type="Proteomes" id="UP001351900"/>
    </source>
</evidence>
<dbReference type="Gene3D" id="3.20.80.10">
    <property type="entry name" value="Regulatory factor, effector binding domain"/>
    <property type="match status" value="1"/>
</dbReference>
<dbReference type="SUPFAM" id="SSF55136">
    <property type="entry name" value="Probable bacterial effector-binding domain"/>
    <property type="match status" value="1"/>
</dbReference>
<dbReference type="RefSeq" id="WP_331791164.1">
    <property type="nucleotide sequence ID" value="NZ_BAAAUO010000002.1"/>
</dbReference>
<proteinExistence type="predicted"/>
<dbReference type="PIRSF" id="PIRSF031644">
    <property type="entry name" value="UCP031644"/>
    <property type="match status" value="1"/>
</dbReference>
<dbReference type="EMBL" id="JAZHOV010000003">
    <property type="protein sequence ID" value="MEF2254669.1"/>
    <property type="molecule type" value="Genomic_DNA"/>
</dbReference>
<gene>
    <name evidence="2" type="ORF">V2V91_05890</name>
</gene>
<dbReference type="Proteomes" id="UP001351900">
    <property type="component" value="Unassembled WGS sequence"/>
</dbReference>
<dbReference type="InterPro" id="IPR029442">
    <property type="entry name" value="GyrI-like"/>
</dbReference>
<evidence type="ECO:0000313" key="2">
    <source>
        <dbReference type="EMBL" id="MEF2254669.1"/>
    </source>
</evidence>
<accession>A0ABU7V4R1</accession>
<organism evidence="2 3">
    <name type="scientific">Microbacterium schleiferi</name>
    <dbReference type="NCBI Taxonomy" id="69362"/>
    <lineage>
        <taxon>Bacteria</taxon>
        <taxon>Bacillati</taxon>
        <taxon>Actinomycetota</taxon>
        <taxon>Actinomycetes</taxon>
        <taxon>Micrococcales</taxon>
        <taxon>Microbacteriaceae</taxon>
        <taxon>Microbacterium</taxon>
    </lineage>
</organism>
<dbReference type="InterPro" id="IPR008319">
    <property type="entry name" value="GyrI-like_CCH_Lin2189-like"/>
</dbReference>